<evidence type="ECO:0000313" key="3">
    <source>
        <dbReference type="Proteomes" id="UP000242757"/>
    </source>
</evidence>
<dbReference type="EMBL" id="NBIM01000001">
    <property type="protein sequence ID" value="OXY83041.1"/>
    <property type="molecule type" value="Genomic_DNA"/>
</dbReference>
<name>A0A233RI20_9GAMM</name>
<evidence type="ECO:0000313" key="2">
    <source>
        <dbReference type="EMBL" id="OXY83041.1"/>
    </source>
</evidence>
<protein>
    <submittedName>
        <fullName evidence="2">Uncharacterized protein</fullName>
    </submittedName>
</protein>
<proteinExistence type="predicted"/>
<keyword evidence="3" id="KW-1185">Reference proteome</keyword>
<organism evidence="2 3">
    <name type="scientific">Oceanimonas doudoroffii</name>
    <dbReference type="NCBI Taxonomy" id="84158"/>
    <lineage>
        <taxon>Bacteria</taxon>
        <taxon>Pseudomonadati</taxon>
        <taxon>Pseudomonadota</taxon>
        <taxon>Gammaproteobacteria</taxon>
        <taxon>Aeromonadales</taxon>
        <taxon>Aeromonadaceae</taxon>
        <taxon>Oceanimonas</taxon>
    </lineage>
</organism>
<reference evidence="2 3" key="1">
    <citation type="submission" date="2017-08" db="EMBL/GenBank/DDBJ databases">
        <title>A Genome Sequence of Oceanimonas doudoroffii ATCC 27123T.</title>
        <authorList>
            <person name="Brennan M.A."/>
            <person name="Maclea K.S."/>
            <person name="Mcclelland W.D."/>
            <person name="Trachtenberg A.M."/>
        </authorList>
    </citation>
    <scope>NUCLEOTIDE SEQUENCE [LARGE SCALE GENOMIC DNA]</scope>
    <source>
        <strain evidence="2 3">ATCC 27123</strain>
    </source>
</reference>
<sequence length="86" mass="9776">MPAARNGKGHGHEGQVEQVRKIRDTFRKKRLAAGRRPFMEDAGTSPMERERGRLGGVRSGIAGSNQVQERADDIKRGSRWLPLFYW</sequence>
<dbReference type="Proteomes" id="UP000242757">
    <property type="component" value="Unassembled WGS sequence"/>
</dbReference>
<evidence type="ECO:0000256" key="1">
    <source>
        <dbReference type="SAM" id="MobiDB-lite"/>
    </source>
</evidence>
<feature type="region of interest" description="Disordered" evidence="1">
    <location>
        <begin position="1"/>
        <end position="70"/>
    </location>
</feature>
<gene>
    <name evidence="2" type="ORF">B6S08_05955</name>
</gene>
<accession>A0A233RI20</accession>
<feature type="compositionally biased region" description="Basic and acidic residues" evidence="1">
    <location>
        <begin position="10"/>
        <end position="25"/>
    </location>
</feature>
<comment type="caution">
    <text evidence="2">The sequence shown here is derived from an EMBL/GenBank/DDBJ whole genome shotgun (WGS) entry which is preliminary data.</text>
</comment>
<dbReference type="AlphaFoldDB" id="A0A233RI20"/>